<sequence length="177" mass="19221">MGNPLRIDCTRFVRGVTEPEHVTQTGGSPQRIGLEMMAIEEGDDITLDVDLLPLGEGIHVHGSVTGTAKAQCSRCLTEHAVGVSIDIDQIFALTDSFITTHDDGAEEDDEEDDIPRVENNIMDLAQVVIDEAGTSFPFNPTCDSLTGSPCPEEAEVPESQDPDELIDPRWAGLEKFK</sequence>
<evidence type="ECO:0000313" key="2">
    <source>
        <dbReference type="EMBL" id="QQB45471.1"/>
    </source>
</evidence>
<dbReference type="EMBL" id="CP066007">
    <property type="protein sequence ID" value="QQB45471.1"/>
    <property type="molecule type" value="Genomic_DNA"/>
</dbReference>
<protein>
    <submittedName>
        <fullName evidence="2">DUF177 domain-containing protein</fullName>
    </submittedName>
</protein>
<dbReference type="GeneID" id="92760375"/>
<dbReference type="Proteomes" id="UP000617681">
    <property type="component" value="Chromosome"/>
</dbReference>
<gene>
    <name evidence="2" type="ORF">I6I10_08040</name>
    <name evidence="3" type="ORF">I6J21_08125</name>
</gene>
<dbReference type="Proteomes" id="UP000596145">
    <property type="component" value="Chromosome"/>
</dbReference>
<evidence type="ECO:0000256" key="1">
    <source>
        <dbReference type="SAM" id="MobiDB-lite"/>
    </source>
</evidence>
<feature type="compositionally biased region" description="Acidic residues" evidence="1">
    <location>
        <begin position="152"/>
        <end position="165"/>
    </location>
</feature>
<reference evidence="2 4" key="1">
    <citation type="submission" date="2020-12" db="EMBL/GenBank/DDBJ databases">
        <title>FDA dAtabase for Regulatory Grade micrObial Sequences (FDA-ARGOS): Supporting development and validation of Infectious Disease Dx tests.</title>
        <authorList>
            <person name="Sproer C."/>
            <person name="Gronow S."/>
            <person name="Severitt S."/>
            <person name="Schroder I."/>
            <person name="Tallon L."/>
            <person name="Sadzewicz L."/>
            <person name="Zhao X."/>
            <person name="Boylan J."/>
            <person name="Ott S."/>
            <person name="Bowen H."/>
            <person name="Vavikolanu K."/>
            <person name="Mehta A."/>
            <person name="Aluvathingal J."/>
            <person name="Nadendla S."/>
            <person name="Lowell S."/>
            <person name="Myers T."/>
            <person name="Yan Y."/>
            <person name="Sichtig H."/>
        </authorList>
    </citation>
    <scope>NUCLEOTIDE SEQUENCE [LARGE SCALE GENOMIC DNA]</scope>
    <source>
        <strain evidence="2 4">FDAARGOS_1053</strain>
        <strain evidence="3">FDAARGOS_1191</strain>
    </source>
</reference>
<feature type="region of interest" description="Disordered" evidence="1">
    <location>
        <begin position="140"/>
        <end position="177"/>
    </location>
</feature>
<accession>A0A7T4EDR6</accession>
<dbReference type="InterPro" id="IPR003772">
    <property type="entry name" value="YceD"/>
</dbReference>
<evidence type="ECO:0000313" key="3">
    <source>
        <dbReference type="EMBL" id="QRP69777.1"/>
    </source>
</evidence>
<organism evidence="2 4">
    <name type="scientific">Corynebacterium glucuronolyticum</name>
    <dbReference type="NCBI Taxonomy" id="39791"/>
    <lineage>
        <taxon>Bacteria</taxon>
        <taxon>Bacillati</taxon>
        <taxon>Actinomycetota</taxon>
        <taxon>Actinomycetes</taxon>
        <taxon>Mycobacteriales</taxon>
        <taxon>Corynebacteriaceae</taxon>
        <taxon>Corynebacterium</taxon>
    </lineage>
</organism>
<dbReference type="Pfam" id="PF02620">
    <property type="entry name" value="YceD"/>
    <property type="match status" value="1"/>
</dbReference>
<dbReference type="OrthoDB" id="9790372at2"/>
<proteinExistence type="predicted"/>
<dbReference type="AlphaFoldDB" id="A0A7T4EDR6"/>
<name>A0A7T4EDR6_9CORY</name>
<dbReference type="EMBL" id="CP069534">
    <property type="protein sequence ID" value="QRP69777.1"/>
    <property type="molecule type" value="Genomic_DNA"/>
</dbReference>
<evidence type="ECO:0000313" key="4">
    <source>
        <dbReference type="Proteomes" id="UP000596145"/>
    </source>
</evidence>
<dbReference type="RefSeq" id="WP_005395592.1">
    <property type="nucleotide sequence ID" value="NZ_CP066007.1"/>
</dbReference>